<reference evidence="1 2" key="1">
    <citation type="submission" date="2008-10" db="EMBL/GenBank/DDBJ databases">
        <title>Draft genome sequence of Parabacteroides johnsonii (DSM 18315).</title>
        <authorList>
            <person name="Sudarsanam P."/>
            <person name="Ley R."/>
            <person name="Guruge J."/>
            <person name="Turnbaugh P.J."/>
            <person name="Mahowald M."/>
            <person name="Liep D."/>
            <person name="Gordon J."/>
        </authorList>
    </citation>
    <scope>NUCLEOTIDE SEQUENCE [LARGE SCALE GENOMIC DNA]</scope>
    <source>
        <strain evidence="1 2">DSM 18315</strain>
    </source>
</reference>
<evidence type="ECO:0000313" key="1">
    <source>
        <dbReference type="EMBL" id="EEC96779.1"/>
    </source>
</evidence>
<dbReference type="STRING" id="537006.PRABACTJOHN_01821"/>
<protein>
    <submittedName>
        <fullName evidence="1">Uncharacterized protein</fullName>
    </submittedName>
</protein>
<organism evidence="1 2">
    <name type="scientific">Parabacteroides johnsonii DSM 18315</name>
    <dbReference type="NCBI Taxonomy" id="537006"/>
    <lineage>
        <taxon>Bacteria</taxon>
        <taxon>Pseudomonadati</taxon>
        <taxon>Bacteroidota</taxon>
        <taxon>Bacteroidia</taxon>
        <taxon>Bacteroidales</taxon>
        <taxon>Tannerellaceae</taxon>
        <taxon>Parabacteroides</taxon>
    </lineage>
</organism>
<reference evidence="1 2" key="2">
    <citation type="submission" date="2008-10" db="EMBL/GenBank/DDBJ databases">
        <authorList>
            <person name="Fulton L."/>
            <person name="Clifton S."/>
            <person name="Fulton B."/>
            <person name="Xu J."/>
            <person name="Minx P."/>
            <person name="Pepin K.H."/>
            <person name="Johnson M."/>
            <person name="Bhonagiri V."/>
            <person name="Nash W.E."/>
            <person name="Mardis E.R."/>
            <person name="Wilson R.K."/>
        </authorList>
    </citation>
    <scope>NUCLEOTIDE SEQUENCE [LARGE SCALE GENOMIC DNA]</scope>
    <source>
        <strain evidence="1 2">DSM 18315</strain>
    </source>
</reference>
<comment type="caution">
    <text evidence="1">The sequence shown here is derived from an EMBL/GenBank/DDBJ whole genome shotgun (WGS) entry which is preliminary data.</text>
</comment>
<gene>
    <name evidence="1" type="ORF">PRABACTJOHN_01821</name>
</gene>
<name>B7B9W6_9BACT</name>
<dbReference type="AlphaFoldDB" id="B7B9W6"/>
<evidence type="ECO:0000313" key="2">
    <source>
        <dbReference type="Proteomes" id="UP000005510"/>
    </source>
</evidence>
<accession>B7B9W6</accession>
<sequence>MLCVVIEIDEFVMDKCFFLPDSSRKLPDRTFSSFFQSSMLRECLF</sequence>
<dbReference type="Proteomes" id="UP000005510">
    <property type="component" value="Unassembled WGS sequence"/>
</dbReference>
<proteinExistence type="predicted"/>
<dbReference type="EMBL" id="ABYH01000205">
    <property type="protein sequence ID" value="EEC96779.1"/>
    <property type="molecule type" value="Genomic_DNA"/>
</dbReference>
<dbReference type="HOGENOM" id="CLU_3203040_0_0_10"/>